<reference evidence="8 9" key="1">
    <citation type="submission" date="2016-04" db="EMBL/GenBank/DDBJ databases">
        <authorList>
            <person name="Qiu J."/>
        </authorList>
    </citation>
    <scope>NUCLEOTIDE SEQUENCE [LARGE SCALE GENOMIC DNA]</scope>
    <source>
        <strain evidence="8 9">JQ581</strain>
    </source>
</reference>
<feature type="transmembrane region" description="Helical" evidence="6">
    <location>
        <begin position="204"/>
        <end position="224"/>
    </location>
</feature>
<dbReference type="SUPFAM" id="SSF103481">
    <property type="entry name" value="Multidrug resistance efflux transporter EmrE"/>
    <property type="match status" value="2"/>
</dbReference>
<gene>
    <name evidence="8" type="ORF">A3L25_010155</name>
</gene>
<dbReference type="GO" id="GO:0016020">
    <property type="term" value="C:membrane"/>
    <property type="evidence" value="ECO:0007669"/>
    <property type="project" value="UniProtKB-SubCell"/>
</dbReference>
<dbReference type="PANTHER" id="PTHR32322:SF2">
    <property type="entry name" value="EAMA DOMAIN-CONTAINING PROTEIN"/>
    <property type="match status" value="1"/>
</dbReference>
<feature type="transmembrane region" description="Helical" evidence="6">
    <location>
        <begin position="12"/>
        <end position="36"/>
    </location>
</feature>
<evidence type="ECO:0000256" key="5">
    <source>
        <dbReference type="ARBA" id="ARBA00023136"/>
    </source>
</evidence>
<dbReference type="InterPro" id="IPR000620">
    <property type="entry name" value="EamA_dom"/>
</dbReference>
<dbReference type="Pfam" id="PF00892">
    <property type="entry name" value="EamA"/>
    <property type="match status" value="2"/>
</dbReference>
<feature type="transmembrane region" description="Helical" evidence="6">
    <location>
        <begin position="285"/>
        <end position="302"/>
    </location>
</feature>
<feature type="domain" description="EamA" evidence="7">
    <location>
        <begin position="168"/>
        <end position="301"/>
    </location>
</feature>
<evidence type="ECO:0000256" key="6">
    <source>
        <dbReference type="SAM" id="Phobius"/>
    </source>
</evidence>
<comment type="subcellular location">
    <subcellularLocation>
        <location evidence="1">Membrane</location>
        <topology evidence="1">Multi-pass membrane protein</topology>
    </subcellularLocation>
</comment>
<evidence type="ECO:0000256" key="4">
    <source>
        <dbReference type="ARBA" id="ARBA00022989"/>
    </source>
</evidence>
<dbReference type="Proteomes" id="UP000076857">
    <property type="component" value="Chromosome"/>
</dbReference>
<feature type="transmembrane region" description="Helical" evidence="6">
    <location>
        <begin position="131"/>
        <end position="151"/>
    </location>
</feature>
<proteinExistence type="inferred from homology"/>
<feature type="transmembrane region" description="Helical" evidence="6">
    <location>
        <begin position="230"/>
        <end position="248"/>
    </location>
</feature>
<feature type="transmembrane region" description="Helical" evidence="6">
    <location>
        <begin position="98"/>
        <end position="119"/>
    </location>
</feature>
<protein>
    <submittedName>
        <fullName evidence="8">EamA family transporter</fullName>
    </submittedName>
</protein>
<dbReference type="EMBL" id="CP050951">
    <property type="protein sequence ID" value="QJQ09767.1"/>
    <property type="molecule type" value="Genomic_DNA"/>
</dbReference>
<keyword evidence="4 6" id="KW-1133">Transmembrane helix</keyword>
<evidence type="ECO:0000256" key="1">
    <source>
        <dbReference type="ARBA" id="ARBA00004141"/>
    </source>
</evidence>
<dbReference type="InterPro" id="IPR050638">
    <property type="entry name" value="AA-Vitamin_Transporters"/>
</dbReference>
<evidence type="ECO:0000313" key="9">
    <source>
        <dbReference type="Proteomes" id="UP000076857"/>
    </source>
</evidence>
<feature type="transmembrane region" description="Helical" evidence="6">
    <location>
        <begin position="255"/>
        <end position="279"/>
    </location>
</feature>
<dbReference type="InterPro" id="IPR037185">
    <property type="entry name" value="EmrE-like"/>
</dbReference>
<dbReference type="Gene3D" id="1.10.3730.20">
    <property type="match status" value="1"/>
</dbReference>
<name>A0AAP9MXR5_PSEPU</name>
<feature type="domain" description="EamA" evidence="7">
    <location>
        <begin position="14"/>
        <end position="146"/>
    </location>
</feature>
<organism evidence="8 9">
    <name type="scientific">Pseudomonas putida</name>
    <name type="common">Arthrobacter siderocapsulatus</name>
    <dbReference type="NCBI Taxonomy" id="303"/>
    <lineage>
        <taxon>Bacteria</taxon>
        <taxon>Pseudomonadati</taxon>
        <taxon>Pseudomonadota</taxon>
        <taxon>Gammaproteobacteria</taxon>
        <taxon>Pseudomonadales</taxon>
        <taxon>Pseudomonadaceae</taxon>
        <taxon>Pseudomonas</taxon>
    </lineage>
</organism>
<reference evidence="8 9" key="2">
    <citation type="submission" date="2020-04" db="EMBL/GenBank/DDBJ databases">
        <title>Complete genome sequence of Pseudomonas putida strain JQ581.</title>
        <authorList>
            <person name="Mu Y."/>
        </authorList>
    </citation>
    <scope>NUCLEOTIDE SEQUENCE [LARGE SCALE GENOMIC DNA]</scope>
    <source>
        <strain evidence="8 9">JQ581</strain>
    </source>
</reference>
<keyword evidence="3 6" id="KW-0812">Transmembrane</keyword>
<accession>A0AAP9MXR5</accession>
<comment type="similarity">
    <text evidence="2">Belongs to the EamA transporter family.</text>
</comment>
<dbReference type="RefSeq" id="WP_063427162.1">
    <property type="nucleotide sequence ID" value="NZ_CP050951.1"/>
</dbReference>
<evidence type="ECO:0000259" key="7">
    <source>
        <dbReference type="Pfam" id="PF00892"/>
    </source>
</evidence>
<evidence type="ECO:0000256" key="3">
    <source>
        <dbReference type="ARBA" id="ARBA00022692"/>
    </source>
</evidence>
<dbReference type="PANTHER" id="PTHR32322">
    <property type="entry name" value="INNER MEMBRANE TRANSPORTER"/>
    <property type="match status" value="1"/>
</dbReference>
<dbReference type="AlphaFoldDB" id="A0AAP9MXR5"/>
<keyword evidence="5 6" id="KW-0472">Membrane</keyword>
<feature type="transmembrane region" description="Helical" evidence="6">
    <location>
        <begin position="73"/>
        <end position="92"/>
    </location>
</feature>
<evidence type="ECO:0000256" key="2">
    <source>
        <dbReference type="ARBA" id="ARBA00007362"/>
    </source>
</evidence>
<evidence type="ECO:0000313" key="8">
    <source>
        <dbReference type="EMBL" id="QJQ09767.1"/>
    </source>
</evidence>
<sequence length="318" mass="32590">MTGHALSAAKNRTVGVIFVLVASVLWGTTGTAATFAPSVSPLAIGAAAMGLGGLLQMVIALRPIAADWAKLRAQCAYVFIGAAAVAIYPLAFYTSMHLAGVTIGTVVTIGSAPLLSAVIERMFDCKPLSRRWALGATLGLLGTILLCMAKAHGHSDDAIGESGVRSLFGILLGLVAGATYALYSWTAHRLIQHGISSDAAMGTTFGLGGLVLLPVLLVTGAPLVESWTNAAVGLYMILIPMGLGYVLFGKGLARIAASTATTLSLIEPVVAAVLAAVIVREQLPLMGWVGAALIVSCLYVLVQPEKQADTAIRPASAA</sequence>
<feature type="transmembrane region" description="Helical" evidence="6">
    <location>
        <begin position="42"/>
        <end position="61"/>
    </location>
</feature>
<feature type="transmembrane region" description="Helical" evidence="6">
    <location>
        <begin position="163"/>
        <end position="183"/>
    </location>
</feature>